<organism evidence="2 3">
    <name type="scientific">Liparis tanakae</name>
    <name type="common">Tanaka's snailfish</name>
    <dbReference type="NCBI Taxonomy" id="230148"/>
    <lineage>
        <taxon>Eukaryota</taxon>
        <taxon>Metazoa</taxon>
        <taxon>Chordata</taxon>
        <taxon>Craniata</taxon>
        <taxon>Vertebrata</taxon>
        <taxon>Euteleostomi</taxon>
        <taxon>Actinopterygii</taxon>
        <taxon>Neopterygii</taxon>
        <taxon>Teleostei</taxon>
        <taxon>Neoteleostei</taxon>
        <taxon>Acanthomorphata</taxon>
        <taxon>Eupercaria</taxon>
        <taxon>Perciformes</taxon>
        <taxon>Cottioidei</taxon>
        <taxon>Cottales</taxon>
        <taxon>Liparidae</taxon>
        <taxon>Liparis</taxon>
    </lineage>
</organism>
<accession>A0A4Z2HPV6</accession>
<gene>
    <name evidence="2" type="ORF">EYF80_022796</name>
</gene>
<feature type="compositionally biased region" description="Pro residues" evidence="1">
    <location>
        <begin position="15"/>
        <end position="24"/>
    </location>
</feature>
<dbReference type="EMBL" id="SRLO01000211">
    <property type="protein sequence ID" value="TNN67023.1"/>
    <property type="molecule type" value="Genomic_DNA"/>
</dbReference>
<dbReference type="Proteomes" id="UP000314294">
    <property type="component" value="Unassembled WGS sequence"/>
</dbReference>
<evidence type="ECO:0000313" key="2">
    <source>
        <dbReference type="EMBL" id="TNN67023.1"/>
    </source>
</evidence>
<comment type="caution">
    <text evidence="2">The sequence shown here is derived from an EMBL/GenBank/DDBJ whole genome shotgun (WGS) entry which is preliminary data.</text>
</comment>
<dbReference type="AlphaFoldDB" id="A0A4Z2HPV6"/>
<feature type="region of interest" description="Disordered" evidence="1">
    <location>
        <begin position="1"/>
        <end position="33"/>
    </location>
</feature>
<proteinExistence type="predicted"/>
<protein>
    <submittedName>
        <fullName evidence="2">Uncharacterized protein</fullName>
    </submittedName>
</protein>
<sequence length="68" mass="7636">MWRNQSGDRSFVTPLSPPPNPRPTPSARRNLGNNRGDWVEAVCKQQHFAPGGLADAAYSWDHLSLPFY</sequence>
<name>A0A4Z2HPV6_9TELE</name>
<evidence type="ECO:0000313" key="3">
    <source>
        <dbReference type="Proteomes" id="UP000314294"/>
    </source>
</evidence>
<evidence type="ECO:0000256" key="1">
    <source>
        <dbReference type="SAM" id="MobiDB-lite"/>
    </source>
</evidence>
<reference evidence="2 3" key="1">
    <citation type="submission" date="2019-03" db="EMBL/GenBank/DDBJ databases">
        <title>First draft genome of Liparis tanakae, snailfish: a comprehensive survey of snailfish specific genes.</title>
        <authorList>
            <person name="Kim W."/>
            <person name="Song I."/>
            <person name="Jeong J.-H."/>
            <person name="Kim D."/>
            <person name="Kim S."/>
            <person name="Ryu S."/>
            <person name="Song J.Y."/>
            <person name="Lee S.K."/>
        </authorList>
    </citation>
    <scope>NUCLEOTIDE SEQUENCE [LARGE SCALE GENOMIC DNA]</scope>
    <source>
        <tissue evidence="2">Muscle</tissue>
    </source>
</reference>
<keyword evidence="3" id="KW-1185">Reference proteome</keyword>